<organism evidence="1 2">
    <name type="scientific">Escherichia phage vB_EcoP_B</name>
    <dbReference type="NCBI Taxonomy" id="1933107"/>
    <lineage>
        <taxon>Viruses</taxon>
        <taxon>Duplodnaviria</taxon>
        <taxon>Heunggongvirae</taxon>
        <taxon>Uroviricota</taxon>
        <taxon>Caudoviricetes</taxon>
        <taxon>Autographivirales</taxon>
        <taxon>Autosignataviridae</taxon>
        <taxon>Molineuxvirinae</taxon>
        <taxon>Vectrevirus</taxon>
        <taxon>Vectrevirus bee</taxon>
    </lineage>
</organism>
<proteinExistence type="predicted"/>
<dbReference type="Proteomes" id="UP000226369">
    <property type="component" value="Segment"/>
</dbReference>
<sequence length="61" mass="7296">MTLNNRELSVLFTLLCYMIRNNELLTDDELALYHRFLNESWTDTVNKKRDLMKELSNDSVD</sequence>
<keyword evidence="2" id="KW-1185">Reference proteome</keyword>
<evidence type="ECO:0000313" key="1">
    <source>
        <dbReference type="EMBL" id="AQN31617.1"/>
    </source>
</evidence>
<gene>
    <name evidence="1" type="ORF">B_33</name>
</gene>
<reference evidence="1 2" key="1">
    <citation type="submission" date="2016-11" db="EMBL/GenBank/DDBJ databases">
        <title>Biological and genomic characterization of a historic collection of therapeutic Escherichia coli bacteriophage.</title>
        <authorList>
            <person name="Baig A."/>
            <person name="Colom J."/>
            <person name="Atterbury R."/>
            <person name="Barrow P."/>
        </authorList>
    </citation>
    <scope>NUCLEOTIDE SEQUENCE [LARGE SCALE GENOMIC DNA]</scope>
</reference>
<name>A0A1Q1PU64_9CAUD</name>
<evidence type="ECO:0000313" key="2">
    <source>
        <dbReference type="Proteomes" id="UP000226369"/>
    </source>
</evidence>
<accession>A0A1Q1PU64</accession>
<dbReference type="EMBL" id="KY295891">
    <property type="protein sequence ID" value="AQN31617.1"/>
    <property type="molecule type" value="Genomic_DNA"/>
</dbReference>
<protein>
    <submittedName>
        <fullName evidence="1">Uncharacterized protein</fullName>
    </submittedName>
</protein>